<keyword evidence="1" id="KW-1133">Transmembrane helix</keyword>
<evidence type="ECO:0000313" key="3">
    <source>
        <dbReference type="Proteomes" id="UP001556220"/>
    </source>
</evidence>
<dbReference type="RefSeq" id="WP_367854339.1">
    <property type="nucleotide sequence ID" value="NZ_JBFOHK010000002.1"/>
</dbReference>
<keyword evidence="1" id="KW-0812">Transmembrane</keyword>
<evidence type="ECO:0008006" key="4">
    <source>
        <dbReference type="Google" id="ProtNLM"/>
    </source>
</evidence>
<dbReference type="EMBL" id="JBFOHK010000002">
    <property type="protein sequence ID" value="MEW9572289.1"/>
    <property type="molecule type" value="Genomic_DNA"/>
</dbReference>
<protein>
    <recommendedName>
        <fullName evidence="4">DUF3149 domain-containing protein</fullName>
    </recommendedName>
</protein>
<sequence length="49" mass="5733">MFNNAWVGYACSSLVECLIVFAILFLAGFLWSWGLRRYVAHRLKDDIHE</sequence>
<evidence type="ECO:0000313" key="2">
    <source>
        <dbReference type="EMBL" id="MEW9572289.1"/>
    </source>
</evidence>
<keyword evidence="3" id="KW-1185">Reference proteome</keyword>
<accession>A0ABV3QF25</accession>
<keyword evidence="1" id="KW-0472">Membrane</keyword>
<proteinExistence type="predicted"/>
<organism evidence="2 3">
    <name type="scientific">Rhodanobacter lycopersici</name>
    <dbReference type="NCBI Taxonomy" id="3162487"/>
    <lineage>
        <taxon>Bacteria</taxon>
        <taxon>Pseudomonadati</taxon>
        <taxon>Pseudomonadota</taxon>
        <taxon>Gammaproteobacteria</taxon>
        <taxon>Lysobacterales</taxon>
        <taxon>Rhodanobacteraceae</taxon>
        <taxon>Rhodanobacter</taxon>
    </lineage>
</organism>
<evidence type="ECO:0000256" key="1">
    <source>
        <dbReference type="SAM" id="Phobius"/>
    </source>
</evidence>
<gene>
    <name evidence="2" type="ORF">ABQJ54_11050</name>
</gene>
<feature type="transmembrane region" description="Helical" evidence="1">
    <location>
        <begin position="6"/>
        <end position="33"/>
    </location>
</feature>
<name>A0ABV3QF25_9GAMM</name>
<reference evidence="2 3" key="1">
    <citation type="submission" date="2024-06" db="EMBL/GenBank/DDBJ databases">
        <authorList>
            <person name="Woo H."/>
        </authorList>
    </citation>
    <scope>NUCLEOTIDE SEQUENCE [LARGE SCALE GENOMIC DNA]</scope>
    <source>
        <strain evidence="2 3">Si-c</strain>
    </source>
</reference>
<dbReference type="Proteomes" id="UP001556220">
    <property type="component" value="Unassembled WGS sequence"/>
</dbReference>
<comment type="caution">
    <text evidence="2">The sequence shown here is derived from an EMBL/GenBank/DDBJ whole genome shotgun (WGS) entry which is preliminary data.</text>
</comment>